<feature type="region of interest" description="Disordered" evidence="1">
    <location>
        <begin position="140"/>
        <end position="243"/>
    </location>
</feature>
<dbReference type="Pfam" id="PF20167">
    <property type="entry name" value="Transposase_32"/>
    <property type="match status" value="1"/>
</dbReference>
<sequence length="1097" mass="123503">MAVMMNEMTKLRSELSKSKAEVCVLCDGSHSLDDCPSKMEAVQFVRQRNAGGFNNFNNWRNQQQTNWNNAPQQGNYQRLAQPPGFNRQDGQLPNYQNQQRSNQQYIPREDEWISVQIAIKGLVVSCKSLENQLAQIAKHNAERPSGSLPSDTIVNPKGNDQKQAKAVTLRSGKQLNQPSEEATPASDPAGKNETSFEQISDNDDMVEQEQPAEKPGMEGIQFPAPIKEPQQPAPTPPYPPVDAARQLLDNMTTNHSRWQSDPRAISKQPGMMEFDPSTHLQAQMAVMMNEMTKLRSDLSKSKAEVCVLCDGSHSLDDCPSKMEAVQFVRQRNAGGFNNFNNWRNQQQTNWNNAPQQENYQRPAQPPGFHRKDGQLPNYQNQQRSNQQYIPWEDEWISVQNAIKSLAVSCKSLENQLAQIAKQNVERPSGSLPSDTIVNPKGNDQEQAKAVTLRSGKQLNQPSEEVTPASDPAGKNETSFEQISDNDDMVEQEQPAEKPGMKGIQFPAPIKEPQQLAPTPPYPPVDAARQLLDYMTTNHSRWQSDPRVISKQPGVMELDPSTHLQAQMAVMMNEMTKLRSELSKSKAEVCVLCDGSHSLDDCPSKMEAVQFVRQGNAGGFNNFNNWRNQQQTNWNNAPQQGNYQRLAQPPGFNRQDGQLPNYQNQQRSNQQYIPREDEWISVQIAIKGLVEQPAEKPGMEGIQFPAPIKEPQQPAPTPPYPDWTRNFPPQQISKGVTERASGTEGNFQIQSQNPSFNFANTTLRVCHKMPPARRKAAARKTASNTRRRISSSSSSPSPKQQRTPTPPASPAREPTPPPPPQPPRALQEQALNAITDEWEPRLFPRKKGWDFFLKHIRRKFIPERGIGEDGAAFAYIKRHGWETFSKPLIKPRIQIVQEFYGNFHTAPRDGVFVRGISVNCSTEAIRAIWKLPRISIDYRETLAALHPNQPLKQAILSRLAKEGTSWEMDDQENPLGFPANALQTPDLNLWHHFICCNLMPTSYTAKVTYEMALLLAGVTFLHTDAESNLQQPLRMHKLDQKPPGASWPGTNNIHSHFNWTIEAEGFQQAEQVHPGLRPPMPDEDGEIPAGNAQVHWMP</sequence>
<reference evidence="3" key="1">
    <citation type="submission" date="2023-03" db="EMBL/GenBank/DDBJ databases">
        <authorList>
            <person name="Julca I."/>
        </authorList>
    </citation>
    <scope>NUCLEOTIDE SEQUENCE</scope>
</reference>
<feature type="region of interest" description="Disordered" evidence="1">
    <location>
        <begin position="695"/>
        <end position="729"/>
    </location>
</feature>
<accession>A0AAV1C2M7</accession>
<feature type="compositionally biased region" description="Polar residues" evidence="1">
    <location>
        <begin position="171"/>
        <end position="180"/>
    </location>
</feature>
<gene>
    <name evidence="3" type="ORF">OLC1_LOCUS2159</name>
</gene>
<dbReference type="AlphaFoldDB" id="A0AAV1C2M7"/>
<feature type="compositionally biased region" description="Pro residues" evidence="1">
    <location>
        <begin position="231"/>
        <end position="240"/>
    </location>
</feature>
<keyword evidence="4" id="KW-1185">Reference proteome</keyword>
<feature type="region of interest" description="Disordered" evidence="1">
    <location>
        <begin position="356"/>
        <end position="378"/>
    </location>
</feature>
<organism evidence="3 4">
    <name type="scientific">Oldenlandia corymbosa var. corymbosa</name>
    <dbReference type="NCBI Taxonomy" id="529605"/>
    <lineage>
        <taxon>Eukaryota</taxon>
        <taxon>Viridiplantae</taxon>
        <taxon>Streptophyta</taxon>
        <taxon>Embryophyta</taxon>
        <taxon>Tracheophyta</taxon>
        <taxon>Spermatophyta</taxon>
        <taxon>Magnoliopsida</taxon>
        <taxon>eudicotyledons</taxon>
        <taxon>Gunneridae</taxon>
        <taxon>Pentapetalae</taxon>
        <taxon>asterids</taxon>
        <taxon>lamiids</taxon>
        <taxon>Gentianales</taxon>
        <taxon>Rubiaceae</taxon>
        <taxon>Rubioideae</taxon>
        <taxon>Spermacoceae</taxon>
        <taxon>Hedyotis-Oldenlandia complex</taxon>
        <taxon>Oldenlandia</taxon>
    </lineage>
</organism>
<evidence type="ECO:0000256" key="1">
    <source>
        <dbReference type="SAM" id="MobiDB-lite"/>
    </source>
</evidence>
<dbReference type="Proteomes" id="UP001161247">
    <property type="component" value="Chromosome 1"/>
</dbReference>
<evidence type="ECO:0000259" key="2">
    <source>
        <dbReference type="Pfam" id="PF20167"/>
    </source>
</evidence>
<proteinExistence type="predicted"/>
<dbReference type="EMBL" id="OX459118">
    <property type="protein sequence ID" value="CAI9089899.1"/>
    <property type="molecule type" value="Genomic_DNA"/>
</dbReference>
<feature type="region of interest" description="Disordered" evidence="1">
    <location>
        <begin position="83"/>
        <end position="102"/>
    </location>
</feature>
<feature type="compositionally biased region" description="Polar residues" evidence="1">
    <location>
        <begin position="742"/>
        <end position="754"/>
    </location>
</feature>
<feature type="compositionally biased region" description="Polar residues" evidence="1">
    <location>
        <begin position="454"/>
        <end position="463"/>
    </location>
</feature>
<feature type="region of interest" description="Disordered" evidence="1">
    <location>
        <begin position="735"/>
        <end position="754"/>
    </location>
</feature>
<feature type="compositionally biased region" description="Low complexity" evidence="1">
    <location>
        <begin position="778"/>
        <end position="802"/>
    </location>
</feature>
<feature type="compositionally biased region" description="Basic residues" evidence="1">
    <location>
        <begin position="767"/>
        <end position="777"/>
    </location>
</feature>
<feature type="region of interest" description="Disordered" evidence="1">
    <location>
        <begin position="630"/>
        <end position="668"/>
    </location>
</feature>
<feature type="domain" description="Putative plant transposon protein" evidence="2">
    <location>
        <begin position="876"/>
        <end position="1016"/>
    </location>
</feature>
<evidence type="ECO:0000313" key="4">
    <source>
        <dbReference type="Proteomes" id="UP001161247"/>
    </source>
</evidence>
<evidence type="ECO:0000313" key="3">
    <source>
        <dbReference type="EMBL" id="CAI9089899.1"/>
    </source>
</evidence>
<protein>
    <submittedName>
        <fullName evidence="3">OLC1v1024550C1</fullName>
    </submittedName>
</protein>
<feature type="region of interest" description="Disordered" evidence="1">
    <location>
        <begin position="767"/>
        <end position="824"/>
    </location>
</feature>
<feature type="region of interest" description="Disordered" evidence="1">
    <location>
        <begin position="423"/>
        <end position="505"/>
    </location>
</feature>
<feature type="compositionally biased region" description="Pro residues" evidence="1">
    <location>
        <begin position="803"/>
        <end position="822"/>
    </location>
</feature>
<name>A0AAV1C2M7_OLDCO</name>
<dbReference type="InterPro" id="IPR046796">
    <property type="entry name" value="Transposase_32_dom"/>
</dbReference>